<keyword evidence="3" id="KW-0812">Transmembrane</keyword>
<keyword evidence="1" id="KW-0175">Coiled coil</keyword>
<name>A0A448ZFT9_9STRA</name>
<evidence type="ECO:0000313" key="5">
    <source>
        <dbReference type="Proteomes" id="UP000291116"/>
    </source>
</evidence>
<organism evidence="4 5">
    <name type="scientific">Pseudo-nitzschia multistriata</name>
    <dbReference type="NCBI Taxonomy" id="183589"/>
    <lineage>
        <taxon>Eukaryota</taxon>
        <taxon>Sar</taxon>
        <taxon>Stramenopiles</taxon>
        <taxon>Ochrophyta</taxon>
        <taxon>Bacillariophyta</taxon>
        <taxon>Bacillariophyceae</taxon>
        <taxon>Bacillariophycidae</taxon>
        <taxon>Bacillariales</taxon>
        <taxon>Bacillariaceae</taxon>
        <taxon>Pseudo-nitzschia</taxon>
    </lineage>
</organism>
<feature type="compositionally biased region" description="Low complexity" evidence="2">
    <location>
        <begin position="411"/>
        <end position="438"/>
    </location>
</feature>
<keyword evidence="3" id="KW-0472">Membrane</keyword>
<gene>
    <name evidence="4" type="ORF">PSNMU_V1.4_AUG-EV-PASAV3_0077270</name>
</gene>
<evidence type="ECO:0000313" key="4">
    <source>
        <dbReference type="EMBL" id="VEU40831.1"/>
    </source>
</evidence>
<reference evidence="4 5" key="1">
    <citation type="submission" date="2019-01" db="EMBL/GenBank/DDBJ databases">
        <authorList>
            <person name="Ferrante I. M."/>
        </authorList>
    </citation>
    <scope>NUCLEOTIDE SEQUENCE [LARGE SCALE GENOMIC DNA]</scope>
    <source>
        <strain evidence="4 5">B856</strain>
    </source>
</reference>
<dbReference type="Proteomes" id="UP000291116">
    <property type="component" value="Unassembled WGS sequence"/>
</dbReference>
<dbReference type="AlphaFoldDB" id="A0A448ZFT9"/>
<dbReference type="EMBL" id="CAACVS010000311">
    <property type="protein sequence ID" value="VEU40831.1"/>
    <property type="molecule type" value="Genomic_DNA"/>
</dbReference>
<keyword evidence="3" id="KW-1133">Transmembrane helix</keyword>
<evidence type="ECO:0000256" key="1">
    <source>
        <dbReference type="SAM" id="Coils"/>
    </source>
</evidence>
<feature type="transmembrane region" description="Helical" evidence="3">
    <location>
        <begin position="21"/>
        <end position="42"/>
    </location>
</feature>
<evidence type="ECO:0000256" key="3">
    <source>
        <dbReference type="SAM" id="Phobius"/>
    </source>
</evidence>
<feature type="region of interest" description="Disordered" evidence="2">
    <location>
        <begin position="496"/>
        <end position="531"/>
    </location>
</feature>
<sequence>MKSNTVPNNRRKRGAKSLSTISPSMIINVFVVAIFALVALATRSQSFHGISCEAYVPPSSSTPMISLSKEKAAAISRQNTALYDTSRRFGRNNEAERLKRKRDELEAKALQQELLTEVREAEQARKRIERDIREAEERRRALDEQSSTGRDYIDNLRSGRAGAVNDAKVFLDTGISGKKRGRPSKLDIERERLELELEQLKSKQKAEENTKLLTTYGGLATVLGVAANVLNANGDLGDVGTASGLRQLFPSTSKYLTDLSAENDNQRITAAAAKKASGNIEMPYLDAKIAELEKKVKEERNTVKEEARELDRLAREKEEARKKGLIEAEQKAEREAKEKAEKEAKEKAEREAKEKAEKEAKEKAEREAKEKAKKEAKEKAEREAKEKAEKEANEKAEIEATAEAGEEANENTEGNAAASATTISSPTKSTTEPATTSTVDESKAVAESGNNDGFLKQVQEDGFVNAFLKLDVTTQATAAAGVLASGAAAALSIVKRDDDNGDDNGSGFGGNSSFGNQGRQNNQGGPSSWDASVWECTC</sequence>
<feature type="region of interest" description="Disordered" evidence="2">
    <location>
        <begin position="319"/>
        <end position="445"/>
    </location>
</feature>
<feature type="coiled-coil region" evidence="1">
    <location>
        <begin position="88"/>
        <end position="145"/>
    </location>
</feature>
<feature type="compositionally biased region" description="Basic and acidic residues" evidence="2">
    <location>
        <begin position="319"/>
        <end position="398"/>
    </location>
</feature>
<feature type="compositionally biased region" description="Low complexity" evidence="2">
    <location>
        <begin position="513"/>
        <end position="525"/>
    </location>
</feature>
<protein>
    <submittedName>
        <fullName evidence="4">Uncharacterized protein</fullName>
    </submittedName>
</protein>
<proteinExistence type="predicted"/>
<evidence type="ECO:0000256" key="2">
    <source>
        <dbReference type="SAM" id="MobiDB-lite"/>
    </source>
</evidence>
<keyword evidence="5" id="KW-1185">Reference proteome</keyword>
<accession>A0A448ZFT9</accession>